<protein>
    <submittedName>
        <fullName evidence="2">Glycosyl transferase</fullName>
    </submittedName>
</protein>
<comment type="caution">
    <text evidence="2">The sequence shown here is derived from an EMBL/GenBank/DDBJ whole genome shotgun (WGS) entry which is preliminary data.</text>
</comment>
<gene>
    <name evidence="2" type="ORF">Aam_024_010</name>
</gene>
<accession>A0A0D6PEI8</accession>
<keyword evidence="3" id="KW-1185">Reference proteome</keyword>
<organism evidence="2 3">
    <name type="scientific">Acidocella aminolytica 101 = DSM 11237</name>
    <dbReference type="NCBI Taxonomy" id="1120923"/>
    <lineage>
        <taxon>Bacteria</taxon>
        <taxon>Pseudomonadati</taxon>
        <taxon>Pseudomonadota</taxon>
        <taxon>Alphaproteobacteria</taxon>
        <taxon>Acetobacterales</taxon>
        <taxon>Acidocellaceae</taxon>
        <taxon>Acidocella</taxon>
    </lineage>
</organism>
<dbReference type="GO" id="GO:0016740">
    <property type="term" value="F:transferase activity"/>
    <property type="evidence" value="ECO:0007669"/>
    <property type="project" value="UniProtKB-KW"/>
</dbReference>
<evidence type="ECO:0000313" key="2">
    <source>
        <dbReference type="EMBL" id="GAN79608.1"/>
    </source>
</evidence>
<dbReference type="InterPro" id="IPR029044">
    <property type="entry name" value="Nucleotide-diphossugar_trans"/>
</dbReference>
<dbReference type="Pfam" id="PF00535">
    <property type="entry name" value="Glycos_transf_2"/>
    <property type="match status" value="1"/>
</dbReference>
<sequence>MASGEYVSFLDGDDLWSDNWLYEAHRFCASNPTNIIAHSEFNVVFGMVRAIWWHIDSTDSSFKLDHLRFGNCWDAMSFAKLDIYRNYPFKKNQISTGFGHEDWHWNCVTLDAGIQHRPVEGTIHFKRRRKGSQMALCDANQAMVWPNPISSYSQQ</sequence>
<dbReference type="Gene3D" id="3.90.550.10">
    <property type="entry name" value="Spore Coat Polysaccharide Biosynthesis Protein SpsA, Chain A"/>
    <property type="match status" value="1"/>
</dbReference>
<name>A0A0D6PEI8_9PROT</name>
<dbReference type="InterPro" id="IPR001173">
    <property type="entry name" value="Glyco_trans_2-like"/>
</dbReference>
<dbReference type="SUPFAM" id="SSF53448">
    <property type="entry name" value="Nucleotide-diphospho-sugar transferases"/>
    <property type="match status" value="1"/>
</dbReference>
<dbReference type="EMBL" id="BANC01000024">
    <property type="protein sequence ID" value="GAN79608.1"/>
    <property type="molecule type" value="Genomic_DNA"/>
</dbReference>
<dbReference type="AlphaFoldDB" id="A0A0D6PEI8"/>
<keyword evidence="2" id="KW-0808">Transferase</keyword>
<evidence type="ECO:0000259" key="1">
    <source>
        <dbReference type="Pfam" id="PF00535"/>
    </source>
</evidence>
<reference evidence="2 3" key="1">
    <citation type="submission" date="2012-11" db="EMBL/GenBank/DDBJ databases">
        <title>Whole genome sequence of Acidocella aminolytica 101 = DSM 11237.</title>
        <authorList>
            <person name="Azuma Y."/>
            <person name="Higashiura N."/>
            <person name="Hirakawa H."/>
            <person name="Matsushita K."/>
        </authorList>
    </citation>
    <scope>NUCLEOTIDE SEQUENCE [LARGE SCALE GENOMIC DNA]</scope>
    <source>
        <strain evidence="3">101 / DSM 11237</strain>
    </source>
</reference>
<feature type="domain" description="Glycosyltransferase 2-like" evidence="1">
    <location>
        <begin position="1"/>
        <end position="78"/>
    </location>
</feature>
<dbReference type="STRING" id="1120923.SAMN02746095_03675"/>
<evidence type="ECO:0000313" key="3">
    <source>
        <dbReference type="Proteomes" id="UP000032668"/>
    </source>
</evidence>
<dbReference type="CDD" id="cd00761">
    <property type="entry name" value="Glyco_tranf_GTA_type"/>
    <property type="match status" value="1"/>
</dbReference>
<proteinExistence type="predicted"/>
<dbReference type="Proteomes" id="UP000032668">
    <property type="component" value="Unassembled WGS sequence"/>
</dbReference>